<evidence type="ECO:0000313" key="2">
    <source>
        <dbReference type="EMBL" id="AMY06966.1"/>
    </source>
</evidence>
<proteinExistence type="predicted"/>
<feature type="transmembrane region" description="Helical" evidence="1">
    <location>
        <begin position="21"/>
        <end position="44"/>
    </location>
</feature>
<dbReference type="STRING" id="1855912.LuPra_00130"/>
<organism evidence="2 3">
    <name type="scientific">Luteitalea pratensis</name>
    <dbReference type="NCBI Taxonomy" id="1855912"/>
    <lineage>
        <taxon>Bacteria</taxon>
        <taxon>Pseudomonadati</taxon>
        <taxon>Acidobacteriota</taxon>
        <taxon>Vicinamibacteria</taxon>
        <taxon>Vicinamibacterales</taxon>
        <taxon>Vicinamibacteraceae</taxon>
        <taxon>Luteitalea</taxon>
    </lineage>
</organism>
<keyword evidence="1" id="KW-0812">Transmembrane</keyword>
<feature type="transmembrane region" description="Helical" evidence="1">
    <location>
        <begin position="50"/>
        <end position="72"/>
    </location>
</feature>
<keyword evidence="1" id="KW-0472">Membrane</keyword>
<sequence length="83" mass="9081">MSGSLKRPFSREQRTTIVYGMLVFVLIVVILQLWLLTATMNAWLGGDEAVVWPAAAVSAAGFALNAGLLTYLGRIERTRKLGE</sequence>
<dbReference type="InterPro" id="IPR046643">
    <property type="entry name" value="DUF6755"/>
</dbReference>
<evidence type="ECO:0000313" key="3">
    <source>
        <dbReference type="Proteomes" id="UP000076079"/>
    </source>
</evidence>
<protein>
    <submittedName>
        <fullName evidence="2">Uncharacterized protein</fullName>
    </submittedName>
</protein>
<reference evidence="3" key="2">
    <citation type="submission" date="2016-04" db="EMBL/GenBank/DDBJ databases">
        <title>First Complete Genome Sequence of a Subdivision 6 Acidobacterium.</title>
        <authorList>
            <person name="Huang S."/>
            <person name="Vieira S."/>
            <person name="Bunk B."/>
            <person name="Riedel T."/>
            <person name="Sproeer C."/>
            <person name="Overmann J."/>
        </authorList>
    </citation>
    <scope>NUCLEOTIDE SEQUENCE [LARGE SCALE GENOMIC DNA]</scope>
    <source>
        <strain evidence="3">DSM 100886 HEG_-6_39</strain>
    </source>
</reference>
<dbReference type="AlphaFoldDB" id="A0A143PEU2"/>
<gene>
    <name evidence="2" type="ORF">LuPra_00130</name>
</gene>
<dbReference type="Pfam" id="PF20540">
    <property type="entry name" value="DUF6755"/>
    <property type="match status" value="1"/>
</dbReference>
<reference evidence="2 3" key="1">
    <citation type="journal article" date="2016" name="Genome Announc.">
        <title>First Complete Genome Sequence of a Subdivision 6 Acidobacterium Strain.</title>
        <authorList>
            <person name="Huang S."/>
            <person name="Vieira S."/>
            <person name="Bunk B."/>
            <person name="Riedel T."/>
            <person name="Sproer C."/>
            <person name="Overmann J."/>
        </authorList>
    </citation>
    <scope>NUCLEOTIDE SEQUENCE [LARGE SCALE GENOMIC DNA]</scope>
    <source>
        <strain evidence="3">DSM 100886 HEG_-6_39</strain>
    </source>
</reference>
<dbReference type="EMBL" id="CP015136">
    <property type="protein sequence ID" value="AMY06966.1"/>
    <property type="molecule type" value="Genomic_DNA"/>
</dbReference>
<dbReference type="Proteomes" id="UP000076079">
    <property type="component" value="Chromosome"/>
</dbReference>
<accession>A0A143PEU2</accession>
<dbReference type="RefSeq" id="WP_110168978.1">
    <property type="nucleotide sequence ID" value="NZ_CP015136.1"/>
</dbReference>
<dbReference type="KEGG" id="abac:LuPra_00130"/>
<name>A0A143PEU2_LUTPR</name>
<keyword evidence="1" id="KW-1133">Transmembrane helix</keyword>
<keyword evidence="3" id="KW-1185">Reference proteome</keyword>
<evidence type="ECO:0000256" key="1">
    <source>
        <dbReference type="SAM" id="Phobius"/>
    </source>
</evidence>